<feature type="transmembrane region" description="Helical" evidence="1">
    <location>
        <begin position="180"/>
        <end position="200"/>
    </location>
</feature>
<comment type="caution">
    <text evidence="2">The sequence shown here is derived from an EMBL/GenBank/DDBJ whole genome shotgun (WGS) entry which is preliminary data.</text>
</comment>
<evidence type="ECO:0000313" key="3">
    <source>
        <dbReference type="Proteomes" id="UP001432027"/>
    </source>
</evidence>
<dbReference type="InterPro" id="IPR019426">
    <property type="entry name" value="7TM_GPCR_serpentine_rcpt_Srv"/>
</dbReference>
<dbReference type="Proteomes" id="UP001432027">
    <property type="component" value="Unassembled WGS sequence"/>
</dbReference>
<keyword evidence="1" id="KW-0472">Membrane</keyword>
<feature type="transmembrane region" description="Helical" evidence="1">
    <location>
        <begin position="100"/>
        <end position="127"/>
    </location>
</feature>
<accession>A0AAV5U960</accession>
<proteinExistence type="predicted"/>
<dbReference type="PANTHER" id="PTHR31748:SF1">
    <property type="entry name" value="SERPENTINE RECEPTOR, CLASS V"/>
    <property type="match status" value="1"/>
</dbReference>
<evidence type="ECO:0000313" key="2">
    <source>
        <dbReference type="EMBL" id="GMT02730.1"/>
    </source>
</evidence>
<sequence length="214" mass="24547">MLAIEWVGLFLISWSISTLFVHVLVISAVFLERKRAVVNAFYTIYMIWKSTTQRVCTYLQITIMFILGYPLVAFIRPYFITSSFGGVVTQNGLVAAQRNVVYTGATILQFTHGLVVLVLYILILYYVRATRRLSTFTSQVSSKHESTLHKLAMIVCIVEILSVVQQVVQTQILIRDTATIIYIVRTVVYTSIPPYLLLIFSESVWKRVMVFFRL</sequence>
<feature type="transmembrane region" description="Helical" evidence="1">
    <location>
        <begin position="148"/>
        <end position="168"/>
    </location>
</feature>
<evidence type="ECO:0008006" key="4">
    <source>
        <dbReference type="Google" id="ProtNLM"/>
    </source>
</evidence>
<feature type="non-terminal residue" evidence="2">
    <location>
        <position position="214"/>
    </location>
</feature>
<dbReference type="EMBL" id="BTSX01000006">
    <property type="protein sequence ID" value="GMT02730.1"/>
    <property type="molecule type" value="Genomic_DNA"/>
</dbReference>
<keyword evidence="1" id="KW-0812">Transmembrane</keyword>
<feature type="transmembrane region" description="Helical" evidence="1">
    <location>
        <begin position="55"/>
        <end position="80"/>
    </location>
</feature>
<gene>
    <name evidence="2" type="ORF">PENTCL1PPCAC_24904</name>
</gene>
<keyword evidence="1" id="KW-1133">Transmembrane helix</keyword>
<dbReference type="AlphaFoldDB" id="A0AAV5U960"/>
<dbReference type="PANTHER" id="PTHR31748">
    <property type="entry name" value="SERPENTINE RECEPTOR, CLASS V"/>
    <property type="match status" value="1"/>
</dbReference>
<evidence type="ECO:0000256" key="1">
    <source>
        <dbReference type="SAM" id="Phobius"/>
    </source>
</evidence>
<protein>
    <recommendedName>
        <fullName evidence="4">G protein-coupled receptor</fullName>
    </recommendedName>
</protein>
<reference evidence="2" key="1">
    <citation type="submission" date="2023-10" db="EMBL/GenBank/DDBJ databases">
        <title>Genome assembly of Pristionchus species.</title>
        <authorList>
            <person name="Yoshida K."/>
            <person name="Sommer R.J."/>
        </authorList>
    </citation>
    <scope>NUCLEOTIDE SEQUENCE</scope>
    <source>
        <strain evidence="2">RS0144</strain>
    </source>
</reference>
<name>A0AAV5U960_9BILA</name>
<organism evidence="2 3">
    <name type="scientific">Pristionchus entomophagus</name>
    <dbReference type="NCBI Taxonomy" id="358040"/>
    <lineage>
        <taxon>Eukaryota</taxon>
        <taxon>Metazoa</taxon>
        <taxon>Ecdysozoa</taxon>
        <taxon>Nematoda</taxon>
        <taxon>Chromadorea</taxon>
        <taxon>Rhabditida</taxon>
        <taxon>Rhabditina</taxon>
        <taxon>Diplogasteromorpha</taxon>
        <taxon>Diplogasteroidea</taxon>
        <taxon>Neodiplogasteridae</taxon>
        <taxon>Pristionchus</taxon>
    </lineage>
</organism>
<dbReference type="Pfam" id="PF10323">
    <property type="entry name" value="7TM_GPCR_Srv"/>
    <property type="match status" value="1"/>
</dbReference>
<feature type="transmembrane region" description="Helical" evidence="1">
    <location>
        <begin position="6"/>
        <end position="31"/>
    </location>
</feature>
<keyword evidence="3" id="KW-1185">Reference proteome</keyword>